<dbReference type="SUPFAM" id="SSF53756">
    <property type="entry name" value="UDP-Glycosyltransferase/glycogen phosphorylase"/>
    <property type="match status" value="1"/>
</dbReference>
<feature type="domain" description="Glycosyl transferase family 1" evidence="2">
    <location>
        <begin position="192"/>
        <end position="345"/>
    </location>
</feature>
<evidence type="ECO:0000313" key="3">
    <source>
        <dbReference type="EMBL" id="SHI71222.1"/>
    </source>
</evidence>
<keyword evidence="4" id="KW-1185">Reference proteome</keyword>
<dbReference type="Proteomes" id="UP000184192">
    <property type="component" value="Unassembled WGS sequence"/>
</dbReference>
<keyword evidence="1" id="KW-0808">Transferase</keyword>
<dbReference type="PANTHER" id="PTHR46401:SF2">
    <property type="entry name" value="GLYCOSYLTRANSFERASE WBBK-RELATED"/>
    <property type="match status" value="1"/>
</dbReference>
<dbReference type="RefSeq" id="WP_025833381.1">
    <property type="nucleotide sequence ID" value="NZ_FQZN01000006.1"/>
</dbReference>
<evidence type="ECO:0000256" key="1">
    <source>
        <dbReference type="ARBA" id="ARBA00022679"/>
    </source>
</evidence>
<proteinExistence type="predicted"/>
<dbReference type="Gene3D" id="3.40.50.2000">
    <property type="entry name" value="Glycogen Phosphorylase B"/>
    <property type="match status" value="2"/>
</dbReference>
<name>A0A1M6DDE2_9BACE</name>
<protein>
    <recommendedName>
        <fullName evidence="2">Glycosyl transferase family 1 domain-containing protein</fullName>
    </recommendedName>
</protein>
<reference evidence="4" key="1">
    <citation type="submission" date="2016-11" db="EMBL/GenBank/DDBJ databases">
        <authorList>
            <person name="Varghese N."/>
            <person name="Submissions S."/>
        </authorList>
    </citation>
    <scope>NUCLEOTIDE SEQUENCE [LARGE SCALE GENOMIC DNA]</scope>
    <source>
        <strain evidence="4">DSM 26884</strain>
    </source>
</reference>
<dbReference type="AlphaFoldDB" id="A0A1M6DDE2"/>
<dbReference type="GeneID" id="92711484"/>
<organism evidence="3 4">
    <name type="scientific">Bacteroides stercorirosoris</name>
    <dbReference type="NCBI Taxonomy" id="871324"/>
    <lineage>
        <taxon>Bacteria</taxon>
        <taxon>Pseudomonadati</taxon>
        <taxon>Bacteroidota</taxon>
        <taxon>Bacteroidia</taxon>
        <taxon>Bacteroidales</taxon>
        <taxon>Bacteroidaceae</taxon>
        <taxon>Bacteroides</taxon>
    </lineage>
</organism>
<evidence type="ECO:0000313" key="4">
    <source>
        <dbReference type="Proteomes" id="UP000184192"/>
    </source>
</evidence>
<gene>
    <name evidence="3" type="ORF">SAMN05444350_10693</name>
</gene>
<dbReference type="eggNOG" id="COG0438">
    <property type="taxonomic scope" value="Bacteria"/>
</dbReference>
<dbReference type="CDD" id="cd03801">
    <property type="entry name" value="GT4_PimA-like"/>
    <property type="match status" value="1"/>
</dbReference>
<dbReference type="EMBL" id="FQZN01000006">
    <property type="protein sequence ID" value="SHI71222.1"/>
    <property type="molecule type" value="Genomic_DNA"/>
</dbReference>
<dbReference type="GO" id="GO:0016757">
    <property type="term" value="F:glycosyltransferase activity"/>
    <property type="evidence" value="ECO:0007669"/>
    <property type="project" value="InterPro"/>
</dbReference>
<sequence length="379" mass="43417">MEKQITIGFISYADPMDKTAWSGTIHHLYKSIEGAGYNVIWIKARFSKWIKYYQKLLDSLSKYSGKRYSIAHTILAANLTHIDKTSIQRVDILFSPGCTAIYKLKTDKPIIYLADATFKAIYNYYDELSNLFSFNITEGNKIEKKALTKATHIIHASDWAKQSAVKDYGIPQNKISIIEFGANITRPYIHKIKDKEDTLHLLFLGVDWKRKGGDIAIETSKILNDQGIKNIIHIAGPMDFPQKYKELPYVDFIGFLNKNKEEEYRKFIQIISSSDIFILPTKAECAGIVFAEASAYGLPIFTYDTGGVGNYVINEINGYRLPLKCNANEFAEQIKDCVTTKKLDQMHKTAVILYKERLNWDRWSTCFKSIIENINTHKV</sequence>
<dbReference type="PANTHER" id="PTHR46401">
    <property type="entry name" value="GLYCOSYLTRANSFERASE WBBK-RELATED"/>
    <property type="match status" value="1"/>
</dbReference>
<dbReference type="InterPro" id="IPR001296">
    <property type="entry name" value="Glyco_trans_1"/>
</dbReference>
<dbReference type="Pfam" id="PF00534">
    <property type="entry name" value="Glycos_transf_1"/>
    <property type="match status" value="1"/>
</dbReference>
<evidence type="ECO:0000259" key="2">
    <source>
        <dbReference type="Pfam" id="PF00534"/>
    </source>
</evidence>
<accession>A0A1M6DDE2</accession>